<dbReference type="PROSITE" id="PS50931">
    <property type="entry name" value="HTH_LYSR"/>
    <property type="match status" value="1"/>
</dbReference>
<reference evidence="6 7" key="1">
    <citation type="submission" date="2017-06" db="EMBL/GenBank/DDBJ databases">
        <title>Genome sequence of Bacillus sonorensis strain SRCM101395.</title>
        <authorList>
            <person name="Cho S.H."/>
        </authorList>
    </citation>
    <scope>NUCLEOTIDE SEQUENCE [LARGE SCALE GENOMIC DNA]</scope>
    <source>
        <strain evidence="6 7">SRCM101395</strain>
    </source>
</reference>
<keyword evidence="4" id="KW-0804">Transcription</keyword>
<dbReference type="Pfam" id="PF00126">
    <property type="entry name" value="HTH_1"/>
    <property type="match status" value="1"/>
</dbReference>
<proteinExistence type="inferred from homology"/>
<name>A0ABM6LFK2_9BACI</name>
<dbReference type="Pfam" id="PF03466">
    <property type="entry name" value="LysR_substrate"/>
    <property type="match status" value="1"/>
</dbReference>
<dbReference type="RefSeq" id="WP_006636112.1">
    <property type="nucleotide sequence ID" value="NZ_CABJEH010000012.1"/>
</dbReference>
<accession>A0ABM6LFK2</accession>
<dbReference type="InterPro" id="IPR036390">
    <property type="entry name" value="WH_DNA-bd_sf"/>
</dbReference>
<organism evidence="6 7">
    <name type="scientific">Bacillus sonorensis</name>
    <dbReference type="NCBI Taxonomy" id="119858"/>
    <lineage>
        <taxon>Bacteria</taxon>
        <taxon>Bacillati</taxon>
        <taxon>Bacillota</taxon>
        <taxon>Bacilli</taxon>
        <taxon>Bacillales</taxon>
        <taxon>Bacillaceae</taxon>
        <taxon>Bacillus</taxon>
    </lineage>
</organism>
<evidence type="ECO:0000259" key="5">
    <source>
        <dbReference type="PROSITE" id="PS50931"/>
    </source>
</evidence>
<evidence type="ECO:0000313" key="6">
    <source>
        <dbReference type="EMBL" id="ASB87839.1"/>
    </source>
</evidence>
<protein>
    <submittedName>
        <fullName evidence="6">HTH-type transcriptional activator CmpR</fullName>
    </submittedName>
</protein>
<dbReference type="Proteomes" id="UP000196877">
    <property type="component" value="Chromosome"/>
</dbReference>
<dbReference type="PANTHER" id="PTHR30126">
    <property type="entry name" value="HTH-TYPE TRANSCRIPTIONAL REGULATOR"/>
    <property type="match status" value="1"/>
</dbReference>
<dbReference type="GeneID" id="92854710"/>
<sequence>MEIRHLKTFKTIVEIGGFTRAADYLGYAQSTVTSHIQAIEQEIRKPLFYRLGKKMMLTEAGKHLLPYATEMIELYDKARHIPENDQEPSGNLMIGASESLTVYRLPSILHEYKSKYPQVTVTLKSSTCWQLRDELRQGKIDIAFLLDEERKEEDLHIEKLVDEPIVFIFPNGHPAGNTDFDHLTFSANETFLYTEHGCSYRDFFEEYLHKQGVLADHTMEFWSVEAIKQCVMCGLGVSLLPMITTRSEINEQKLEGIMVKDALFSTQMVYHKNKWLSPAMTAFTEIVRSQAEKWEASVKEARLAF</sequence>
<evidence type="ECO:0000256" key="1">
    <source>
        <dbReference type="ARBA" id="ARBA00009437"/>
    </source>
</evidence>
<dbReference type="InterPro" id="IPR036388">
    <property type="entry name" value="WH-like_DNA-bd_sf"/>
</dbReference>
<dbReference type="CDD" id="cd05466">
    <property type="entry name" value="PBP2_LTTR_substrate"/>
    <property type="match status" value="1"/>
</dbReference>
<evidence type="ECO:0000256" key="2">
    <source>
        <dbReference type="ARBA" id="ARBA00023015"/>
    </source>
</evidence>
<dbReference type="InterPro" id="IPR000847">
    <property type="entry name" value="LysR_HTH_N"/>
</dbReference>
<dbReference type="PANTHER" id="PTHR30126:SF100">
    <property type="entry name" value="LYSR-FAMILY TRANSCRIPTIONAL REGULATOR"/>
    <property type="match status" value="1"/>
</dbReference>
<dbReference type="EMBL" id="CP021920">
    <property type="protein sequence ID" value="ASB87839.1"/>
    <property type="molecule type" value="Genomic_DNA"/>
</dbReference>
<evidence type="ECO:0000256" key="3">
    <source>
        <dbReference type="ARBA" id="ARBA00023125"/>
    </source>
</evidence>
<dbReference type="Gene3D" id="3.40.190.290">
    <property type="match status" value="1"/>
</dbReference>
<evidence type="ECO:0000256" key="4">
    <source>
        <dbReference type="ARBA" id="ARBA00023163"/>
    </source>
</evidence>
<keyword evidence="2" id="KW-0805">Transcription regulation</keyword>
<dbReference type="SUPFAM" id="SSF46785">
    <property type="entry name" value="Winged helix' DNA-binding domain"/>
    <property type="match status" value="1"/>
</dbReference>
<dbReference type="SUPFAM" id="SSF53850">
    <property type="entry name" value="Periplasmic binding protein-like II"/>
    <property type="match status" value="1"/>
</dbReference>
<evidence type="ECO:0000313" key="7">
    <source>
        <dbReference type="Proteomes" id="UP000196877"/>
    </source>
</evidence>
<keyword evidence="7" id="KW-1185">Reference proteome</keyword>
<dbReference type="Gene3D" id="1.10.10.10">
    <property type="entry name" value="Winged helix-like DNA-binding domain superfamily/Winged helix DNA-binding domain"/>
    <property type="match status" value="1"/>
</dbReference>
<feature type="domain" description="HTH lysR-type" evidence="5">
    <location>
        <begin position="1"/>
        <end position="58"/>
    </location>
</feature>
<gene>
    <name evidence="6" type="ORF">S101395_01329</name>
</gene>
<comment type="similarity">
    <text evidence="1">Belongs to the LysR transcriptional regulatory family.</text>
</comment>
<keyword evidence="3" id="KW-0238">DNA-binding</keyword>
<dbReference type="InterPro" id="IPR005119">
    <property type="entry name" value="LysR_subst-bd"/>
</dbReference>